<sequence length="53" mass="6046">MTRGLNNFYWLLSVLNMVLDRDLPVQVEQIVTSLRACGLRTGITRKVVEGLQQ</sequence>
<organism evidence="1 2">
    <name type="scientific">Yersinia intermedia</name>
    <dbReference type="NCBI Taxonomy" id="631"/>
    <lineage>
        <taxon>Bacteria</taxon>
        <taxon>Pseudomonadati</taxon>
        <taxon>Pseudomonadota</taxon>
        <taxon>Gammaproteobacteria</taxon>
        <taxon>Enterobacterales</taxon>
        <taxon>Yersiniaceae</taxon>
        <taxon>Yersinia</taxon>
    </lineage>
</organism>
<evidence type="ECO:0000313" key="1">
    <source>
        <dbReference type="EMBL" id="CRY53606.1"/>
    </source>
</evidence>
<dbReference type="AlphaFoldDB" id="A0A0H5M966"/>
<proteinExistence type="predicted"/>
<dbReference type="EMBL" id="CWJI01000001">
    <property type="protein sequence ID" value="CRY53606.1"/>
    <property type="molecule type" value="Genomic_DNA"/>
</dbReference>
<protein>
    <submittedName>
        <fullName evidence="1">Uncharacterized phage protein</fullName>
    </submittedName>
</protein>
<name>A0A0H5M966_YERIN</name>
<evidence type="ECO:0000313" key="2">
    <source>
        <dbReference type="Proteomes" id="UP000043316"/>
    </source>
</evidence>
<reference evidence="2" key="1">
    <citation type="submission" date="2015-03" db="EMBL/GenBank/DDBJ databases">
        <authorList>
            <consortium name="Pathogen Informatics"/>
        </authorList>
    </citation>
    <scope>NUCLEOTIDE SEQUENCE [LARGE SCALE GENOMIC DNA]</scope>
    <source>
        <strain evidence="2">R148</strain>
    </source>
</reference>
<accession>A0A0H5M966</accession>
<gene>
    <name evidence="1" type="ORF">ERS008476_00505</name>
</gene>
<dbReference type="Proteomes" id="UP000043316">
    <property type="component" value="Unassembled WGS sequence"/>
</dbReference>